<dbReference type="AlphaFoldDB" id="A0A4D6KS00"/>
<name>A0A4D6KS00_VIGUN</name>
<gene>
    <name evidence="1" type="ORF">DEO72_LG1g2130</name>
</gene>
<keyword evidence="2" id="KW-1185">Reference proteome</keyword>
<protein>
    <submittedName>
        <fullName evidence="1">Uncharacterized protein</fullName>
    </submittedName>
</protein>
<reference evidence="1 2" key="1">
    <citation type="submission" date="2019-04" db="EMBL/GenBank/DDBJ databases">
        <title>An improved genome assembly and genetic linkage map for asparagus bean, Vigna unguiculata ssp. sesquipedialis.</title>
        <authorList>
            <person name="Xia Q."/>
            <person name="Zhang R."/>
            <person name="Dong Y."/>
        </authorList>
    </citation>
    <scope>NUCLEOTIDE SEQUENCE [LARGE SCALE GENOMIC DNA]</scope>
    <source>
        <tissue evidence="1">Leaf</tissue>
    </source>
</reference>
<proteinExistence type="predicted"/>
<sequence length="126" mass="14201">MWQCPPFKISQPEQATCHNPPLTKLTSQILPHHHLLHLTHETLTLIFLLSYHNHCSSNASHHDTSFIAPTSIRTALSWEKNEEASCAITIVNEAPVRASISAVPRSHRYFSVAHRALEQQPPCLPE</sequence>
<dbReference type="Proteomes" id="UP000501690">
    <property type="component" value="Linkage Group LG1"/>
</dbReference>
<dbReference type="EMBL" id="CP039345">
    <property type="protein sequence ID" value="QCD78497.1"/>
    <property type="molecule type" value="Genomic_DNA"/>
</dbReference>
<accession>A0A4D6KS00</accession>
<evidence type="ECO:0000313" key="1">
    <source>
        <dbReference type="EMBL" id="QCD78497.1"/>
    </source>
</evidence>
<organism evidence="1 2">
    <name type="scientific">Vigna unguiculata</name>
    <name type="common">Cowpea</name>
    <dbReference type="NCBI Taxonomy" id="3917"/>
    <lineage>
        <taxon>Eukaryota</taxon>
        <taxon>Viridiplantae</taxon>
        <taxon>Streptophyta</taxon>
        <taxon>Embryophyta</taxon>
        <taxon>Tracheophyta</taxon>
        <taxon>Spermatophyta</taxon>
        <taxon>Magnoliopsida</taxon>
        <taxon>eudicotyledons</taxon>
        <taxon>Gunneridae</taxon>
        <taxon>Pentapetalae</taxon>
        <taxon>rosids</taxon>
        <taxon>fabids</taxon>
        <taxon>Fabales</taxon>
        <taxon>Fabaceae</taxon>
        <taxon>Papilionoideae</taxon>
        <taxon>50 kb inversion clade</taxon>
        <taxon>NPAAA clade</taxon>
        <taxon>indigoferoid/millettioid clade</taxon>
        <taxon>Phaseoleae</taxon>
        <taxon>Vigna</taxon>
    </lineage>
</organism>
<evidence type="ECO:0000313" key="2">
    <source>
        <dbReference type="Proteomes" id="UP000501690"/>
    </source>
</evidence>